<evidence type="ECO:0000256" key="10">
    <source>
        <dbReference type="RuleBase" id="RU361205"/>
    </source>
</evidence>
<dbReference type="Gene3D" id="3.20.20.20">
    <property type="entry name" value="Dihydropteroate synthase-like"/>
    <property type="match status" value="1"/>
</dbReference>
<comment type="similarity">
    <text evidence="4 10">Belongs to the DHPS family.</text>
</comment>
<name>A0ABV9AVR2_9ACTN</name>
<dbReference type="PANTHER" id="PTHR20941">
    <property type="entry name" value="FOLATE SYNTHESIS PROTEINS"/>
    <property type="match status" value="1"/>
</dbReference>
<comment type="pathway">
    <text evidence="3 10">Cofactor biosynthesis; tetrahydrofolate biosynthesis; 7,8-dihydrofolate from 2-amino-4-hydroxy-6-hydroxymethyl-7,8-dihydropteridine diphosphate and 4-aminobenzoate: step 1/2.</text>
</comment>
<dbReference type="PROSITE" id="PS00793">
    <property type="entry name" value="DHPS_2"/>
    <property type="match status" value="1"/>
</dbReference>
<dbReference type="CDD" id="cd00739">
    <property type="entry name" value="DHPS"/>
    <property type="match status" value="1"/>
</dbReference>
<sequence length="312" mass="31967">MSTVRSVAAVGRPGPPAEREGLPGPGRCLVMGILNVTPDSFSDGGLYADRRRAVDRGLELAAQGADIVDVGGESTRPGAGPVALEEELARTVPVVRELARAGVCTSVDTMHAPVARAAVEAGARMVNDVSGGLADPAMARAVAAAGVPYVATHWRTSSRLMDRHADYDDVVADVTAELARRLGQLAEQGVDPARIVLDPGLGFSKRPEHDWALLAGLGSLRRLGYPVLVGASRKRFIGAALADGGAGEVPPGGRDAATAAVSALAALNGAFCVRVHDVRASLDAVRMAATYLAHLDRDGSRAGGVPVGAGAR</sequence>
<evidence type="ECO:0000256" key="3">
    <source>
        <dbReference type="ARBA" id="ARBA00004763"/>
    </source>
</evidence>
<protein>
    <recommendedName>
        <fullName evidence="5 10">Dihydropteroate synthase</fullName>
        <shortName evidence="10">DHPS</shortName>
        <ecNumber evidence="5 10">2.5.1.15</ecNumber>
    </recommendedName>
    <alternativeName>
        <fullName evidence="10">Dihydropteroate pyrophosphorylase</fullName>
    </alternativeName>
</protein>
<dbReference type="NCBIfam" id="TIGR01496">
    <property type="entry name" value="DHPS"/>
    <property type="match status" value="1"/>
</dbReference>
<evidence type="ECO:0000256" key="6">
    <source>
        <dbReference type="ARBA" id="ARBA00022679"/>
    </source>
</evidence>
<keyword evidence="8 10" id="KW-0460">Magnesium</keyword>
<comment type="caution">
    <text evidence="13">The sequence shown here is derived from an EMBL/GenBank/DDBJ whole genome shotgun (WGS) entry which is preliminary data.</text>
</comment>
<evidence type="ECO:0000259" key="12">
    <source>
        <dbReference type="PROSITE" id="PS50972"/>
    </source>
</evidence>
<dbReference type="SUPFAM" id="SSF51717">
    <property type="entry name" value="Dihydropteroate synthetase-like"/>
    <property type="match status" value="1"/>
</dbReference>
<dbReference type="InterPro" id="IPR000489">
    <property type="entry name" value="Pterin-binding_dom"/>
</dbReference>
<dbReference type="PANTHER" id="PTHR20941:SF1">
    <property type="entry name" value="FOLIC ACID SYNTHESIS PROTEIN FOL1"/>
    <property type="match status" value="1"/>
</dbReference>
<dbReference type="InterPro" id="IPR006390">
    <property type="entry name" value="DHP_synth_dom"/>
</dbReference>
<evidence type="ECO:0000313" key="13">
    <source>
        <dbReference type="EMBL" id="MFC4504025.1"/>
    </source>
</evidence>
<dbReference type="EMBL" id="JBHSFK010000023">
    <property type="protein sequence ID" value="MFC4504025.1"/>
    <property type="molecule type" value="Genomic_DNA"/>
</dbReference>
<evidence type="ECO:0000256" key="1">
    <source>
        <dbReference type="ARBA" id="ARBA00000012"/>
    </source>
</evidence>
<reference evidence="14" key="1">
    <citation type="journal article" date="2019" name="Int. J. Syst. Evol. Microbiol.">
        <title>The Global Catalogue of Microorganisms (GCM) 10K type strain sequencing project: providing services to taxonomists for standard genome sequencing and annotation.</title>
        <authorList>
            <consortium name="The Broad Institute Genomics Platform"/>
            <consortium name="The Broad Institute Genome Sequencing Center for Infectious Disease"/>
            <person name="Wu L."/>
            <person name="Ma J."/>
        </authorList>
    </citation>
    <scope>NUCLEOTIDE SEQUENCE [LARGE SCALE GENOMIC DNA]</scope>
    <source>
        <strain evidence="14">CGMCC 4.7177</strain>
    </source>
</reference>
<keyword evidence="7 10" id="KW-0479">Metal-binding</keyword>
<dbReference type="EC" id="2.5.1.15" evidence="5 10"/>
<keyword evidence="6 10" id="KW-0808">Transferase</keyword>
<keyword evidence="9 10" id="KW-0289">Folate biosynthesis</keyword>
<comment type="catalytic activity">
    <reaction evidence="1">
        <text>(7,8-dihydropterin-6-yl)methyl diphosphate + 4-aminobenzoate = 7,8-dihydropteroate + diphosphate</text>
        <dbReference type="Rhea" id="RHEA:19949"/>
        <dbReference type="ChEBI" id="CHEBI:17836"/>
        <dbReference type="ChEBI" id="CHEBI:17839"/>
        <dbReference type="ChEBI" id="CHEBI:33019"/>
        <dbReference type="ChEBI" id="CHEBI:72950"/>
        <dbReference type="EC" id="2.5.1.15"/>
    </reaction>
</comment>
<evidence type="ECO:0000256" key="11">
    <source>
        <dbReference type="SAM" id="MobiDB-lite"/>
    </source>
</evidence>
<dbReference type="PROSITE" id="PS00792">
    <property type="entry name" value="DHPS_1"/>
    <property type="match status" value="1"/>
</dbReference>
<evidence type="ECO:0000256" key="7">
    <source>
        <dbReference type="ARBA" id="ARBA00022723"/>
    </source>
</evidence>
<dbReference type="GO" id="GO:0004156">
    <property type="term" value="F:dihydropteroate synthase activity"/>
    <property type="evidence" value="ECO:0007669"/>
    <property type="project" value="UniProtKB-EC"/>
</dbReference>
<evidence type="ECO:0000256" key="5">
    <source>
        <dbReference type="ARBA" id="ARBA00012458"/>
    </source>
</evidence>
<proteinExistence type="inferred from homology"/>
<evidence type="ECO:0000256" key="9">
    <source>
        <dbReference type="ARBA" id="ARBA00022909"/>
    </source>
</evidence>
<evidence type="ECO:0000256" key="2">
    <source>
        <dbReference type="ARBA" id="ARBA00001946"/>
    </source>
</evidence>
<dbReference type="RefSeq" id="WP_381176089.1">
    <property type="nucleotide sequence ID" value="NZ_JBHSFK010000023.1"/>
</dbReference>
<evidence type="ECO:0000256" key="8">
    <source>
        <dbReference type="ARBA" id="ARBA00022842"/>
    </source>
</evidence>
<dbReference type="InterPro" id="IPR011005">
    <property type="entry name" value="Dihydropteroate_synth-like_sf"/>
</dbReference>
<comment type="cofactor">
    <cofactor evidence="2 10">
        <name>Mg(2+)</name>
        <dbReference type="ChEBI" id="CHEBI:18420"/>
    </cofactor>
</comment>
<dbReference type="Proteomes" id="UP001595839">
    <property type="component" value="Unassembled WGS sequence"/>
</dbReference>
<evidence type="ECO:0000313" key="14">
    <source>
        <dbReference type="Proteomes" id="UP001595839"/>
    </source>
</evidence>
<feature type="region of interest" description="Disordered" evidence="11">
    <location>
        <begin position="1"/>
        <end position="23"/>
    </location>
</feature>
<evidence type="ECO:0000256" key="4">
    <source>
        <dbReference type="ARBA" id="ARBA00009503"/>
    </source>
</evidence>
<dbReference type="InterPro" id="IPR045031">
    <property type="entry name" value="DHP_synth-like"/>
</dbReference>
<dbReference type="Pfam" id="PF00809">
    <property type="entry name" value="Pterin_bind"/>
    <property type="match status" value="1"/>
</dbReference>
<dbReference type="PROSITE" id="PS50972">
    <property type="entry name" value="PTERIN_BINDING"/>
    <property type="match status" value="1"/>
</dbReference>
<organism evidence="13 14">
    <name type="scientific">Streptomyces vulcanius</name>
    <dbReference type="NCBI Taxonomy" id="1441876"/>
    <lineage>
        <taxon>Bacteria</taxon>
        <taxon>Bacillati</taxon>
        <taxon>Actinomycetota</taxon>
        <taxon>Actinomycetes</taxon>
        <taxon>Kitasatosporales</taxon>
        <taxon>Streptomycetaceae</taxon>
        <taxon>Streptomyces</taxon>
    </lineage>
</organism>
<feature type="domain" description="Pterin-binding" evidence="12">
    <location>
        <begin position="28"/>
        <end position="286"/>
    </location>
</feature>
<comment type="function">
    <text evidence="10">Catalyzes the condensation of para-aminobenzoate (pABA) with 6-hydroxymethyl-7,8-dihydropterin diphosphate (DHPt-PP) to form 7,8-dihydropteroate (H2Pte), the immediate precursor of folate derivatives.</text>
</comment>
<gene>
    <name evidence="13" type="primary">folP</name>
    <name evidence="13" type="ORF">ACFPIH_31690</name>
</gene>
<keyword evidence="14" id="KW-1185">Reference proteome</keyword>
<accession>A0ABV9AVR2</accession>